<dbReference type="AlphaFoldDB" id="A0A2T0SLV6"/>
<accession>A0A2T0SLV6</accession>
<feature type="region of interest" description="Disordered" evidence="1">
    <location>
        <begin position="40"/>
        <end position="66"/>
    </location>
</feature>
<keyword evidence="4" id="KW-1185">Reference proteome</keyword>
<feature type="transmembrane region" description="Helical" evidence="2">
    <location>
        <begin position="12"/>
        <end position="32"/>
    </location>
</feature>
<evidence type="ECO:0000256" key="2">
    <source>
        <dbReference type="SAM" id="Phobius"/>
    </source>
</evidence>
<keyword evidence="2" id="KW-0472">Membrane</keyword>
<evidence type="ECO:0000256" key="1">
    <source>
        <dbReference type="SAM" id="MobiDB-lite"/>
    </source>
</evidence>
<reference evidence="3 4" key="1">
    <citation type="submission" date="2018-03" db="EMBL/GenBank/DDBJ databases">
        <title>Genomic Encyclopedia of Archaeal and Bacterial Type Strains, Phase II (KMG-II): from individual species to whole genera.</title>
        <authorList>
            <person name="Goeker M."/>
        </authorList>
    </citation>
    <scope>NUCLEOTIDE SEQUENCE [LARGE SCALE GENOMIC DNA]</scope>
    <source>
        <strain evidence="3 4">DSM 28354</strain>
    </source>
</reference>
<proteinExistence type="predicted"/>
<sequence>MDDDTTSLNTNSFSTFTPLFGWAAPLSFWAVLPVDGKLPHAKRTTIDPPVSAENEREALGNLSSHK</sequence>
<name>A0A2T0SLV6_9BACT</name>
<organism evidence="3 4">
    <name type="scientific">Spirosoma oryzae</name>
    <dbReference type="NCBI Taxonomy" id="1469603"/>
    <lineage>
        <taxon>Bacteria</taxon>
        <taxon>Pseudomonadati</taxon>
        <taxon>Bacteroidota</taxon>
        <taxon>Cytophagia</taxon>
        <taxon>Cytophagales</taxon>
        <taxon>Cytophagaceae</taxon>
        <taxon>Spirosoma</taxon>
    </lineage>
</organism>
<gene>
    <name evidence="3" type="ORF">CLV58_1171</name>
</gene>
<protein>
    <submittedName>
        <fullName evidence="3">Uncharacterized protein</fullName>
    </submittedName>
</protein>
<keyword evidence="2" id="KW-1133">Transmembrane helix</keyword>
<comment type="caution">
    <text evidence="3">The sequence shown here is derived from an EMBL/GenBank/DDBJ whole genome shotgun (WGS) entry which is preliminary data.</text>
</comment>
<dbReference type="EMBL" id="PVTE01000017">
    <property type="protein sequence ID" value="PRY34397.1"/>
    <property type="molecule type" value="Genomic_DNA"/>
</dbReference>
<evidence type="ECO:0000313" key="3">
    <source>
        <dbReference type="EMBL" id="PRY34397.1"/>
    </source>
</evidence>
<dbReference type="Proteomes" id="UP000238375">
    <property type="component" value="Unassembled WGS sequence"/>
</dbReference>
<evidence type="ECO:0000313" key="4">
    <source>
        <dbReference type="Proteomes" id="UP000238375"/>
    </source>
</evidence>
<keyword evidence="2" id="KW-0812">Transmembrane</keyword>